<feature type="region of interest" description="Disordered" evidence="2">
    <location>
        <begin position="652"/>
        <end position="678"/>
    </location>
</feature>
<evidence type="ECO:0000313" key="4">
    <source>
        <dbReference type="EMBL" id="CAE0685934.1"/>
    </source>
</evidence>
<dbReference type="Proteomes" id="UP000789595">
    <property type="component" value="Unassembled WGS sequence"/>
</dbReference>
<dbReference type="InterPro" id="IPR013783">
    <property type="entry name" value="Ig-like_fold"/>
</dbReference>
<sequence>MDGYHYPRDPLPENDPPPPPLTKSMESAAFANRTALEELVFEANRAEREARAIKLQDAEDLARKADRQLSQDRAQARRCLERLKHDRGDEVGRALAAVDACTLLGSWTQWMREGNDDAHVPTKCARKWRRFASPEADWDVEHVTSQSYGKMDGAKPGAGLVLRAEPVAAVDVVPLTDFEGEPSAEPLAAQLKRWFCDAIGLSKVACTDASLPALPSLQQGDWMKLRHDRGRWVRVSGIDRVRKRVEIDAAAEMPPPVARSLGLKDDAGMGASSVEPYELWGAVVVRGLWPPFTAYKLPDGAERRSEGLAKLVRWASEDDGPSTTMRRRVQKASTVLFEAPFLELARAEERALLLRWTPRWTRRDTSTNAKVASDDRAVAGKVSLDKLSSDEVRALLLRPHRLEEVYGRTWASLRIDGARCARARDAGDWERLGVVQRSHMKLLGSVAEKYRLQGVPEKLVVKLAERQAACSLKSEAAAAEADYAIKLDVFRAGAWQPVYAGPGAGCRVENLRPLTRYRVRCCVAAARGQVSRFAAHAFCTAGPAPKKPKIIRWYKTPPDPCKVATGPGWCERTCELQLAPPRPSRDAVYVVEVRDASDDAWRRCYRGGSDRALVPNLTAGRSYLFRAAFCVGETLAKFGPSMEIAVPGVLPAGGAVPPAPVEESSSATEEEEEDVPTTVLDDEWRVAWSEEKRRPFYHNVATGRSQWTPPLSVG</sequence>
<feature type="compositionally biased region" description="Basic and acidic residues" evidence="2">
    <location>
        <begin position="1"/>
        <end position="11"/>
    </location>
</feature>
<dbReference type="Pfam" id="PF00397">
    <property type="entry name" value="WW"/>
    <property type="match status" value="1"/>
</dbReference>
<evidence type="ECO:0000313" key="5">
    <source>
        <dbReference type="EMBL" id="CAH0368660.1"/>
    </source>
</evidence>
<dbReference type="InterPro" id="IPR036020">
    <property type="entry name" value="WW_dom_sf"/>
</dbReference>
<evidence type="ECO:0000259" key="3">
    <source>
        <dbReference type="PROSITE" id="PS50020"/>
    </source>
</evidence>
<reference evidence="5" key="2">
    <citation type="submission" date="2021-11" db="EMBL/GenBank/DDBJ databases">
        <authorList>
            <consortium name="Genoscope - CEA"/>
            <person name="William W."/>
        </authorList>
    </citation>
    <scope>NUCLEOTIDE SEQUENCE</scope>
</reference>
<organism evidence="4">
    <name type="scientific">Pelagomonas calceolata</name>
    <dbReference type="NCBI Taxonomy" id="35677"/>
    <lineage>
        <taxon>Eukaryota</taxon>
        <taxon>Sar</taxon>
        <taxon>Stramenopiles</taxon>
        <taxon>Ochrophyta</taxon>
        <taxon>Pelagophyceae</taxon>
        <taxon>Pelagomonadales</taxon>
        <taxon>Pelagomonadaceae</taxon>
        <taxon>Pelagomonas</taxon>
    </lineage>
</organism>
<gene>
    <name evidence="4" type="ORF">PCAL00307_LOCUS1368</name>
    <name evidence="5" type="ORF">PECAL_2P17320</name>
</gene>
<dbReference type="Gene3D" id="2.60.40.10">
    <property type="entry name" value="Immunoglobulins"/>
    <property type="match status" value="1"/>
</dbReference>
<dbReference type="InterPro" id="IPR003961">
    <property type="entry name" value="FN3_dom"/>
</dbReference>
<dbReference type="Gene3D" id="2.20.70.10">
    <property type="match status" value="1"/>
</dbReference>
<dbReference type="OrthoDB" id="2367685at2759"/>
<dbReference type="InterPro" id="IPR001202">
    <property type="entry name" value="WW_dom"/>
</dbReference>
<keyword evidence="1" id="KW-0175">Coiled coil</keyword>
<evidence type="ECO:0000256" key="1">
    <source>
        <dbReference type="SAM" id="Coils"/>
    </source>
</evidence>
<feature type="coiled-coil region" evidence="1">
    <location>
        <begin position="36"/>
        <end position="75"/>
    </location>
</feature>
<name>A0A7S3ZK88_9STRA</name>
<dbReference type="PROSITE" id="PS01159">
    <property type="entry name" value="WW_DOMAIN_1"/>
    <property type="match status" value="1"/>
</dbReference>
<evidence type="ECO:0000256" key="2">
    <source>
        <dbReference type="SAM" id="MobiDB-lite"/>
    </source>
</evidence>
<feature type="compositionally biased region" description="Low complexity" evidence="2">
    <location>
        <begin position="652"/>
        <end position="667"/>
    </location>
</feature>
<dbReference type="InterPro" id="IPR036116">
    <property type="entry name" value="FN3_sf"/>
</dbReference>
<reference evidence="4" key="1">
    <citation type="submission" date="2021-01" db="EMBL/GenBank/DDBJ databases">
        <authorList>
            <person name="Corre E."/>
            <person name="Pelletier E."/>
            <person name="Niang G."/>
            <person name="Scheremetjew M."/>
            <person name="Finn R."/>
            <person name="Kale V."/>
            <person name="Holt S."/>
            <person name="Cochrane G."/>
            <person name="Meng A."/>
            <person name="Brown T."/>
            <person name="Cohen L."/>
        </authorList>
    </citation>
    <scope>NUCLEOTIDE SEQUENCE</scope>
    <source>
        <strain evidence="4">CCMP1756</strain>
    </source>
</reference>
<feature type="region of interest" description="Disordered" evidence="2">
    <location>
        <begin position="1"/>
        <end position="24"/>
    </location>
</feature>
<dbReference type="EMBL" id="HBIW01001595">
    <property type="protein sequence ID" value="CAE0685934.1"/>
    <property type="molecule type" value="Transcribed_RNA"/>
</dbReference>
<dbReference type="SMART" id="SM00456">
    <property type="entry name" value="WW"/>
    <property type="match status" value="1"/>
</dbReference>
<dbReference type="SUPFAM" id="SSF51045">
    <property type="entry name" value="WW domain"/>
    <property type="match status" value="1"/>
</dbReference>
<dbReference type="EMBL" id="CAKKNE010000002">
    <property type="protein sequence ID" value="CAH0368660.1"/>
    <property type="molecule type" value="Genomic_DNA"/>
</dbReference>
<dbReference type="AlphaFoldDB" id="A0A7S3ZK88"/>
<evidence type="ECO:0000313" key="6">
    <source>
        <dbReference type="Proteomes" id="UP000789595"/>
    </source>
</evidence>
<feature type="domain" description="WW" evidence="3">
    <location>
        <begin position="678"/>
        <end position="712"/>
    </location>
</feature>
<accession>A0A7S3ZK88</accession>
<proteinExistence type="predicted"/>
<dbReference type="PROSITE" id="PS50020">
    <property type="entry name" value="WW_DOMAIN_2"/>
    <property type="match status" value="1"/>
</dbReference>
<keyword evidence="6" id="KW-1185">Reference proteome</keyword>
<protein>
    <recommendedName>
        <fullName evidence="3">WW domain-containing protein</fullName>
    </recommendedName>
</protein>
<dbReference type="CDD" id="cd00063">
    <property type="entry name" value="FN3"/>
    <property type="match status" value="1"/>
</dbReference>
<dbReference type="CDD" id="cd00201">
    <property type="entry name" value="WW"/>
    <property type="match status" value="1"/>
</dbReference>
<dbReference type="SUPFAM" id="SSF49265">
    <property type="entry name" value="Fibronectin type III"/>
    <property type="match status" value="1"/>
</dbReference>